<keyword evidence="3" id="KW-1185">Reference proteome</keyword>
<evidence type="ECO:0000313" key="2">
    <source>
        <dbReference type="EMBL" id="TWU26440.1"/>
    </source>
</evidence>
<dbReference type="AlphaFoldDB" id="A0A5C6CPH9"/>
<evidence type="ECO:0000313" key="3">
    <source>
        <dbReference type="Proteomes" id="UP000316304"/>
    </source>
</evidence>
<comment type="caution">
    <text evidence="2">The sequence shown here is derived from an EMBL/GenBank/DDBJ whole genome shotgun (WGS) entry which is preliminary data.</text>
</comment>
<name>A0A5C6CPH9_9BACT</name>
<reference evidence="2 3" key="1">
    <citation type="submission" date="2019-02" db="EMBL/GenBank/DDBJ databases">
        <title>Deep-cultivation of Planctomycetes and their phenomic and genomic characterization uncovers novel biology.</title>
        <authorList>
            <person name="Wiegand S."/>
            <person name="Jogler M."/>
            <person name="Boedeker C."/>
            <person name="Pinto D."/>
            <person name="Vollmers J."/>
            <person name="Rivas-Marin E."/>
            <person name="Kohn T."/>
            <person name="Peeters S.H."/>
            <person name="Heuer A."/>
            <person name="Rast P."/>
            <person name="Oberbeckmann S."/>
            <person name="Bunk B."/>
            <person name="Jeske O."/>
            <person name="Meyerdierks A."/>
            <person name="Storesund J.E."/>
            <person name="Kallscheuer N."/>
            <person name="Luecker S."/>
            <person name="Lage O.M."/>
            <person name="Pohl T."/>
            <person name="Merkel B.J."/>
            <person name="Hornburger P."/>
            <person name="Mueller R.-W."/>
            <person name="Bruemmer F."/>
            <person name="Labrenz M."/>
            <person name="Spormann A.M."/>
            <person name="Op Den Camp H."/>
            <person name="Overmann J."/>
            <person name="Amann R."/>
            <person name="Jetten M.S.M."/>
            <person name="Mascher T."/>
            <person name="Medema M.H."/>
            <person name="Devos D.P."/>
            <person name="Kaster A.-K."/>
            <person name="Ovreas L."/>
            <person name="Rohde M."/>
            <person name="Galperin M.Y."/>
            <person name="Jogler C."/>
        </authorList>
    </citation>
    <scope>NUCLEOTIDE SEQUENCE [LARGE SCALE GENOMIC DNA]</scope>
    <source>
        <strain evidence="2 3">Pla52o</strain>
    </source>
</reference>
<dbReference type="Proteomes" id="UP000316304">
    <property type="component" value="Unassembled WGS sequence"/>
</dbReference>
<evidence type="ECO:0000256" key="1">
    <source>
        <dbReference type="SAM" id="MobiDB-lite"/>
    </source>
</evidence>
<protein>
    <submittedName>
        <fullName evidence="2">Uncharacterized protein</fullName>
    </submittedName>
</protein>
<accession>A0A5C6CPH9</accession>
<gene>
    <name evidence="2" type="ORF">Pla52o_02930</name>
</gene>
<feature type="compositionally biased region" description="Polar residues" evidence="1">
    <location>
        <begin position="31"/>
        <end position="41"/>
    </location>
</feature>
<proteinExistence type="predicted"/>
<dbReference type="EMBL" id="SJPT01000001">
    <property type="protein sequence ID" value="TWU26440.1"/>
    <property type="molecule type" value="Genomic_DNA"/>
</dbReference>
<sequence>MKDRNSKHCHFFVLLFFAGFHTNERRLTEKPLSNETFTTPSVHHPRQHPGRDRFRDSTPSNG</sequence>
<organism evidence="2 3">
    <name type="scientific">Novipirellula galeiformis</name>
    <dbReference type="NCBI Taxonomy" id="2528004"/>
    <lineage>
        <taxon>Bacteria</taxon>
        <taxon>Pseudomonadati</taxon>
        <taxon>Planctomycetota</taxon>
        <taxon>Planctomycetia</taxon>
        <taxon>Pirellulales</taxon>
        <taxon>Pirellulaceae</taxon>
        <taxon>Novipirellula</taxon>
    </lineage>
</organism>
<feature type="region of interest" description="Disordered" evidence="1">
    <location>
        <begin position="31"/>
        <end position="62"/>
    </location>
</feature>